<keyword evidence="4" id="KW-0131">Cell cycle</keyword>
<dbReference type="InterPro" id="IPR036390">
    <property type="entry name" value="WH_DNA-bd_sf"/>
</dbReference>
<dbReference type="Proteomes" id="UP000537592">
    <property type="component" value="Unassembled WGS sequence"/>
</dbReference>
<evidence type="ECO:0000256" key="4">
    <source>
        <dbReference type="ARBA" id="ARBA00023306"/>
    </source>
</evidence>
<dbReference type="NCBIfam" id="TIGR00281">
    <property type="entry name" value="SMC-Scp complex subunit ScpB"/>
    <property type="match status" value="1"/>
</dbReference>
<dbReference type="AlphaFoldDB" id="A0A7W6EFP2"/>
<dbReference type="Gene3D" id="1.10.10.10">
    <property type="entry name" value="Winged helix-like DNA-binding domain superfamily/Winged helix DNA-binding domain"/>
    <property type="match status" value="2"/>
</dbReference>
<protein>
    <submittedName>
        <fullName evidence="6">Segregation and condensation protein B</fullName>
    </submittedName>
</protein>
<keyword evidence="2" id="KW-0132">Cell division</keyword>
<feature type="compositionally biased region" description="Acidic residues" evidence="5">
    <location>
        <begin position="204"/>
        <end position="217"/>
    </location>
</feature>
<keyword evidence="3" id="KW-0159">Chromosome partition</keyword>
<dbReference type="PANTHER" id="PTHR34298:SF2">
    <property type="entry name" value="SEGREGATION AND CONDENSATION PROTEIN B"/>
    <property type="match status" value="1"/>
</dbReference>
<reference evidence="6 7" key="1">
    <citation type="submission" date="2020-08" db="EMBL/GenBank/DDBJ databases">
        <title>Genomic Encyclopedia of Type Strains, Phase IV (KMG-IV): sequencing the most valuable type-strain genomes for metagenomic binning, comparative biology and taxonomic classification.</title>
        <authorList>
            <person name="Goeker M."/>
        </authorList>
    </citation>
    <scope>NUCLEOTIDE SEQUENCE [LARGE SCALE GENOMIC DNA]</scope>
    <source>
        <strain evidence="6 7">DSM 28760</strain>
    </source>
</reference>
<dbReference type="Pfam" id="PF04079">
    <property type="entry name" value="SMC_ScpB"/>
    <property type="match status" value="1"/>
</dbReference>
<evidence type="ECO:0000256" key="5">
    <source>
        <dbReference type="SAM" id="MobiDB-lite"/>
    </source>
</evidence>
<evidence type="ECO:0000313" key="6">
    <source>
        <dbReference type="EMBL" id="MBB3808432.1"/>
    </source>
</evidence>
<evidence type="ECO:0000256" key="3">
    <source>
        <dbReference type="ARBA" id="ARBA00022829"/>
    </source>
</evidence>
<proteinExistence type="predicted"/>
<evidence type="ECO:0000256" key="2">
    <source>
        <dbReference type="ARBA" id="ARBA00022618"/>
    </source>
</evidence>
<gene>
    <name evidence="6" type="ORF">FHS81_000486</name>
</gene>
<accession>A0A7W6EFP2</accession>
<name>A0A7W6EFP2_9HYPH</name>
<feature type="region of interest" description="Disordered" evidence="5">
    <location>
        <begin position="198"/>
        <end position="217"/>
    </location>
</feature>
<dbReference type="EMBL" id="JACICC010000001">
    <property type="protein sequence ID" value="MBB3808432.1"/>
    <property type="molecule type" value="Genomic_DNA"/>
</dbReference>
<evidence type="ECO:0000256" key="1">
    <source>
        <dbReference type="ARBA" id="ARBA00022490"/>
    </source>
</evidence>
<evidence type="ECO:0000313" key="7">
    <source>
        <dbReference type="Proteomes" id="UP000537592"/>
    </source>
</evidence>
<comment type="caution">
    <text evidence="6">The sequence shown here is derived from an EMBL/GenBank/DDBJ whole genome shotgun (WGS) entry which is preliminary data.</text>
</comment>
<dbReference type="InterPro" id="IPR005234">
    <property type="entry name" value="ScpB_csome_segregation"/>
</dbReference>
<keyword evidence="7" id="KW-1185">Reference proteome</keyword>
<sequence length="217" mass="23303">MSPRLPDGKGDLMEGDVHARAARVVEAILFASREPVAEADLAARVPSGADLPVILAGLKAHYALRGVVLVQVAGGWAFRTAPDLAPTLVREREEQRKLSRAAMEVLAIVAYHQPVTRSEIEEVRGVATSRGTLDTLLEAGWIRLRGRRRAPGRPVTYGTTPGFLSHFGLESIEDLPGLDDLKGAGFLDGRLPRGFAIPAPRDDDALDADEDALDESA</sequence>
<dbReference type="PANTHER" id="PTHR34298">
    <property type="entry name" value="SEGREGATION AND CONDENSATION PROTEIN B"/>
    <property type="match status" value="1"/>
</dbReference>
<dbReference type="GO" id="GO:0051301">
    <property type="term" value="P:cell division"/>
    <property type="evidence" value="ECO:0007669"/>
    <property type="project" value="UniProtKB-KW"/>
</dbReference>
<dbReference type="RefSeq" id="WP_210281497.1">
    <property type="nucleotide sequence ID" value="NZ_JACICC010000001.1"/>
</dbReference>
<dbReference type="SUPFAM" id="SSF46785">
    <property type="entry name" value="Winged helix' DNA-binding domain"/>
    <property type="match status" value="2"/>
</dbReference>
<dbReference type="GO" id="GO:0051304">
    <property type="term" value="P:chromosome separation"/>
    <property type="evidence" value="ECO:0007669"/>
    <property type="project" value="InterPro"/>
</dbReference>
<organism evidence="6 7">
    <name type="scientific">Pseudochelatococcus contaminans</name>
    <dbReference type="NCBI Taxonomy" id="1538103"/>
    <lineage>
        <taxon>Bacteria</taxon>
        <taxon>Pseudomonadati</taxon>
        <taxon>Pseudomonadota</taxon>
        <taxon>Alphaproteobacteria</taxon>
        <taxon>Hyphomicrobiales</taxon>
        <taxon>Chelatococcaceae</taxon>
        <taxon>Pseudochelatococcus</taxon>
    </lineage>
</organism>
<keyword evidence="1" id="KW-0963">Cytoplasm</keyword>
<dbReference type="InterPro" id="IPR036388">
    <property type="entry name" value="WH-like_DNA-bd_sf"/>
</dbReference>